<dbReference type="SUPFAM" id="SSF143414">
    <property type="entry name" value="CcmK-like"/>
    <property type="match status" value="1"/>
</dbReference>
<comment type="subcellular location">
    <subcellularLocation>
        <location evidence="1">Bacterial microcompartment</location>
    </subcellularLocation>
</comment>
<dbReference type="InterPro" id="IPR044872">
    <property type="entry name" value="CcmK/CsoS1_BMC"/>
</dbReference>
<feature type="domain" description="BMC" evidence="5">
    <location>
        <begin position="3"/>
        <end position="91"/>
    </location>
</feature>
<dbReference type="SMART" id="SM00877">
    <property type="entry name" value="BMC"/>
    <property type="match status" value="1"/>
</dbReference>
<protein>
    <submittedName>
        <fullName evidence="6">Carboxysome shell and ethanolamine utilization microcompartment protein CcmL/EutN</fullName>
    </submittedName>
</protein>
<evidence type="ECO:0000313" key="6">
    <source>
        <dbReference type="EMBL" id="SHF92922.1"/>
    </source>
</evidence>
<sequence>MIALGLIETVGYATAVSAADAAVKAANVEIVGLEKVIGVNGYVGVTVHLTGDVAAVKSAVDAGIQQAENVGQVISSEVIARAHSDVQEKLLSKFLVKEEKPKKKTATKKGRKKGTTNKKNNSSNSSESSKKEEDASKNDNGKKA</sequence>
<dbReference type="PANTHER" id="PTHR33941:SF11">
    <property type="entry name" value="BACTERIAL MICROCOMPARTMENT SHELL PROTEIN PDUJ"/>
    <property type="match status" value="1"/>
</dbReference>
<dbReference type="Pfam" id="PF00936">
    <property type="entry name" value="BMC"/>
    <property type="match status" value="1"/>
</dbReference>
<keyword evidence="7" id="KW-1185">Reference proteome</keyword>
<evidence type="ECO:0000256" key="4">
    <source>
        <dbReference type="SAM" id="MobiDB-lite"/>
    </source>
</evidence>
<dbReference type="GO" id="GO:0031469">
    <property type="term" value="C:bacterial microcompartment"/>
    <property type="evidence" value="ECO:0007669"/>
    <property type="project" value="UniProtKB-SubCell"/>
</dbReference>
<evidence type="ECO:0000256" key="1">
    <source>
        <dbReference type="ARBA" id="ARBA00024322"/>
    </source>
</evidence>
<dbReference type="OrthoDB" id="9812608at2"/>
<evidence type="ECO:0000256" key="3">
    <source>
        <dbReference type="PROSITE-ProRule" id="PRU01278"/>
    </source>
</evidence>
<dbReference type="PROSITE" id="PS51930">
    <property type="entry name" value="BMC_2"/>
    <property type="match status" value="1"/>
</dbReference>
<dbReference type="InterPro" id="IPR050575">
    <property type="entry name" value="BMC_shell"/>
</dbReference>
<reference evidence="6 7" key="1">
    <citation type="submission" date="2016-11" db="EMBL/GenBank/DDBJ databases">
        <authorList>
            <person name="Jaros S."/>
            <person name="Januszkiewicz K."/>
            <person name="Wedrychowicz H."/>
        </authorList>
    </citation>
    <scope>NUCLEOTIDE SEQUENCE [LARGE SCALE GENOMIC DNA]</scope>
    <source>
        <strain evidence="6 7">IBRC-M 10683</strain>
    </source>
</reference>
<feature type="compositionally biased region" description="Basic and acidic residues" evidence="4">
    <location>
        <begin position="128"/>
        <end position="144"/>
    </location>
</feature>
<proteinExistence type="inferred from homology"/>
<dbReference type="CDD" id="cd07045">
    <property type="entry name" value="BMC_CcmK_like"/>
    <property type="match status" value="1"/>
</dbReference>
<evidence type="ECO:0000259" key="5">
    <source>
        <dbReference type="PROSITE" id="PS51930"/>
    </source>
</evidence>
<dbReference type="Gene3D" id="3.30.70.1710">
    <property type="match status" value="1"/>
</dbReference>
<dbReference type="InterPro" id="IPR000249">
    <property type="entry name" value="BMC_dom"/>
</dbReference>
<feature type="region of interest" description="Disordered" evidence="4">
    <location>
        <begin position="100"/>
        <end position="144"/>
    </location>
</feature>
<dbReference type="Proteomes" id="UP000183988">
    <property type="component" value="Unassembled WGS sequence"/>
</dbReference>
<feature type="compositionally biased region" description="Basic residues" evidence="4">
    <location>
        <begin position="102"/>
        <end position="116"/>
    </location>
</feature>
<comment type="similarity">
    <text evidence="3">Belongs to the bacterial microcompartments protein family.</text>
</comment>
<keyword evidence="2" id="KW-1283">Bacterial microcompartment</keyword>
<dbReference type="STRING" id="930117.SAMN05216225_100950"/>
<dbReference type="AlphaFoldDB" id="A0A1M5FP21"/>
<dbReference type="InterPro" id="IPR037233">
    <property type="entry name" value="CcmK-like_sf"/>
</dbReference>
<dbReference type="PANTHER" id="PTHR33941">
    <property type="entry name" value="PROPANEDIOL UTILIZATION PROTEIN PDUA"/>
    <property type="match status" value="1"/>
</dbReference>
<organism evidence="6 7">
    <name type="scientific">Ornithinibacillus halophilus</name>
    <dbReference type="NCBI Taxonomy" id="930117"/>
    <lineage>
        <taxon>Bacteria</taxon>
        <taxon>Bacillati</taxon>
        <taxon>Bacillota</taxon>
        <taxon>Bacilli</taxon>
        <taxon>Bacillales</taxon>
        <taxon>Bacillaceae</taxon>
        <taxon>Ornithinibacillus</taxon>
    </lineage>
</organism>
<dbReference type="EMBL" id="FQVW01000009">
    <property type="protein sequence ID" value="SHF92922.1"/>
    <property type="molecule type" value="Genomic_DNA"/>
</dbReference>
<name>A0A1M5FP21_9BACI</name>
<gene>
    <name evidence="6" type="ORF">SAMN05216225_100950</name>
</gene>
<accession>A0A1M5FP21</accession>
<evidence type="ECO:0000256" key="2">
    <source>
        <dbReference type="ARBA" id="ARBA00024446"/>
    </source>
</evidence>
<evidence type="ECO:0000313" key="7">
    <source>
        <dbReference type="Proteomes" id="UP000183988"/>
    </source>
</evidence>
<feature type="compositionally biased region" description="Low complexity" evidence="4">
    <location>
        <begin position="117"/>
        <end position="127"/>
    </location>
</feature>